<proteinExistence type="predicted"/>
<dbReference type="PANTHER" id="PTHR10366:SF812">
    <property type="entry name" value="VPS9 DOMAIN-CONTAINING PROTEIN"/>
    <property type="match status" value="1"/>
</dbReference>
<keyword evidence="1" id="KW-0560">Oxidoreductase</keyword>
<evidence type="ECO:0000259" key="2">
    <source>
        <dbReference type="Pfam" id="PF01370"/>
    </source>
</evidence>
<evidence type="ECO:0000313" key="4">
    <source>
        <dbReference type="Proteomes" id="UP000468650"/>
    </source>
</evidence>
<dbReference type="InterPro" id="IPR001509">
    <property type="entry name" value="Epimerase_deHydtase"/>
</dbReference>
<keyword evidence="4" id="KW-1185">Reference proteome</keyword>
<evidence type="ECO:0000313" key="3">
    <source>
        <dbReference type="EMBL" id="KAB2810144.1"/>
    </source>
</evidence>
<evidence type="ECO:0000256" key="1">
    <source>
        <dbReference type="ARBA" id="ARBA00023002"/>
    </source>
</evidence>
<dbReference type="OrthoDB" id="9778052at2"/>
<dbReference type="PANTHER" id="PTHR10366">
    <property type="entry name" value="NAD DEPENDENT EPIMERASE/DEHYDRATASE"/>
    <property type="match status" value="1"/>
</dbReference>
<comment type="caution">
    <text evidence="3">The sequence shown here is derived from an EMBL/GenBank/DDBJ whole genome shotgun (WGS) entry which is preliminary data.</text>
</comment>
<reference evidence="3 4" key="1">
    <citation type="submission" date="2019-09" db="EMBL/GenBank/DDBJ databases">
        <title>Genomes of family Cryomorphaceae.</title>
        <authorList>
            <person name="Bowman J.P."/>
        </authorList>
    </citation>
    <scope>NUCLEOTIDE SEQUENCE [LARGE SCALE GENOMIC DNA]</scope>
    <source>
        <strain evidence="3 4">LMG 25704</strain>
    </source>
</reference>
<dbReference type="FunFam" id="3.40.50.720:FF:000336">
    <property type="entry name" value="Aldehyde reductase"/>
    <property type="match status" value="1"/>
</dbReference>
<dbReference type="InterPro" id="IPR050425">
    <property type="entry name" value="NAD(P)_dehydrat-like"/>
</dbReference>
<gene>
    <name evidence="3" type="ORF">F8C67_07885</name>
</gene>
<dbReference type="EMBL" id="WBVO01000005">
    <property type="protein sequence ID" value="KAB2810144.1"/>
    <property type="molecule type" value="Genomic_DNA"/>
</dbReference>
<dbReference type="Pfam" id="PF01370">
    <property type="entry name" value="Epimerase"/>
    <property type="match status" value="1"/>
</dbReference>
<feature type="domain" description="NAD-dependent epimerase/dehydratase" evidence="2">
    <location>
        <begin position="10"/>
        <end position="252"/>
    </location>
</feature>
<dbReference type="Gene3D" id="3.40.50.720">
    <property type="entry name" value="NAD(P)-binding Rossmann-like Domain"/>
    <property type="match status" value="1"/>
</dbReference>
<protein>
    <submittedName>
        <fullName evidence="3">NAD-dependent epimerase/dehydratase family protein</fullName>
    </submittedName>
</protein>
<name>A0A6N6RG25_9FLAO</name>
<dbReference type="AlphaFoldDB" id="A0A6N6RG25"/>
<dbReference type="InterPro" id="IPR036291">
    <property type="entry name" value="NAD(P)-bd_dom_sf"/>
</dbReference>
<sequence length="350" mass="39316">MGNMENKLTVAVTGASGYIASWVVKKLLDHGHVVHGTVRDTENEDKVGHLKKQGVSHDGRLRLFKADLLEGGFEEAFEGCDVVVHMASPFLIGKVSDPENQLLRPALEGTERVLNAVNASASVKHVVLTSSVVSIFNDAIEAAELPDNTFTAEHWNQTSSLDYQPYNYSKMMAEKKAWELCENQDRWKMTVVNPAFVLGPSLSKRSDGASIDFMSQMLRGDFKMGAPLLYYGIVDVRDVAETHVHAIEREHPSGRYISVNEVQSLLEMANTIQSVTENVEYPLPTKKLPTFLLYIFGPLRGFSWNFIKKNVGHKIQFDNAPARNKLGVRFRSIEETYRDMVLQMDRDNII</sequence>
<dbReference type="Proteomes" id="UP000468650">
    <property type="component" value="Unassembled WGS sequence"/>
</dbReference>
<dbReference type="SUPFAM" id="SSF51735">
    <property type="entry name" value="NAD(P)-binding Rossmann-fold domains"/>
    <property type="match status" value="1"/>
</dbReference>
<accession>A0A6N6RG25</accession>
<organism evidence="3 4">
    <name type="scientific">Phaeocystidibacter luteus</name>
    <dbReference type="NCBI Taxonomy" id="911197"/>
    <lineage>
        <taxon>Bacteria</taxon>
        <taxon>Pseudomonadati</taxon>
        <taxon>Bacteroidota</taxon>
        <taxon>Flavobacteriia</taxon>
        <taxon>Flavobacteriales</taxon>
        <taxon>Phaeocystidibacteraceae</taxon>
        <taxon>Phaeocystidibacter</taxon>
    </lineage>
</organism>
<dbReference type="GO" id="GO:0016616">
    <property type="term" value="F:oxidoreductase activity, acting on the CH-OH group of donors, NAD or NADP as acceptor"/>
    <property type="evidence" value="ECO:0007669"/>
    <property type="project" value="TreeGrafter"/>
</dbReference>